<accession>A0A2N9EUW2</accession>
<name>A0A2N9EUW2_FAGSY</name>
<dbReference type="AlphaFoldDB" id="A0A2N9EUW2"/>
<sequence>MGWDGFTNHIGFDVGLGNQVLFWNDSWCTDRPLKEDFPKLFGYSLKQNVTIETMLVSQGPGRLRDWNVVSVGETVDQLFLHCGVAREIWSFVFQSFGVVWVLPEWIMELLFGWWNWFGKTSSGGVELGSLLLDVDHMAGEK</sequence>
<protein>
    <recommendedName>
        <fullName evidence="2">Reverse transcriptase zinc-binding domain-containing protein</fullName>
    </recommendedName>
</protein>
<evidence type="ECO:0000313" key="1">
    <source>
        <dbReference type="EMBL" id="SPC78451.1"/>
    </source>
</evidence>
<evidence type="ECO:0008006" key="2">
    <source>
        <dbReference type="Google" id="ProtNLM"/>
    </source>
</evidence>
<reference evidence="1" key="1">
    <citation type="submission" date="2018-02" db="EMBL/GenBank/DDBJ databases">
        <authorList>
            <person name="Cohen D.B."/>
            <person name="Kent A.D."/>
        </authorList>
    </citation>
    <scope>NUCLEOTIDE SEQUENCE</scope>
</reference>
<gene>
    <name evidence="1" type="ORF">FSB_LOCUS6333</name>
</gene>
<dbReference type="EMBL" id="OIVN01000334">
    <property type="protein sequence ID" value="SPC78451.1"/>
    <property type="molecule type" value="Genomic_DNA"/>
</dbReference>
<organism evidence="1">
    <name type="scientific">Fagus sylvatica</name>
    <name type="common">Beechnut</name>
    <dbReference type="NCBI Taxonomy" id="28930"/>
    <lineage>
        <taxon>Eukaryota</taxon>
        <taxon>Viridiplantae</taxon>
        <taxon>Streptophyta</taxon>
        <taxon>Embryophyta</taxon>
        <taxon>Tracheophyta</taxon>
        <taxon>Spermatophyta</taxon>
        <taxon>Magnoliopsida</taxon>
        <taxon>eudicotyledons</taxon>
        <taxon>Gunneridae</taxon>
        <taxon>Pentapetalae</taxon>
        <taxon>rosids</taxon>
        <taxon>fabids</taxon>
        <taxon>Fagales</taxon>
        <taxon>Fagaceae</taxon>
        <taxon>Fagus</taxon>
    </lineage>
</organism>
<proteinExistence type="predicted"/>